<dbReference type="Proteomes" id="UP000237000">
    <property type="component" value="Unassembled WGS sequence"/>
</dbReference>
<dbReference type="EMBL" id="JXTC01000118">
    <property type="protein sequence ID" value="PON87323.1"/>
    <property type="molecule type" value="Genomic_DNA"/>
</dbReference>
<dbReference type="AlphaFoldDB" id="A0A2P5EP54"/>
<keyword evidence="2" id="KW-1185">Reference proteome</keyword>
<accession>A0A2P5EP54</accession>
<name>A0A2P5EP54_TREOI</name>
<organism evidence="1 2">
    <name type="scientific">Trema orientale</name>
    <name type="common">Charcoal tree</name>
    <name type="synonym">Celtis orientalis</name>
    <dbReference type="NCBI Taxonomy" id="63057"/>
    <lineage>
        <taxon>Eukaryota</taxon>
        <taxon>Viridiplantae</taxon>
        <taxon>Streptophyta</taxon>
        <taxon>Embryophyta</taxon>
        <taxon>Tracheophyta</taxon>
        <taxon>Spermatophyta</taxon>
        <taxon>Magnoliopsida</taxon>
        <taxon>eudicotyledons</taxon>
        <taxon>Gunneridae</taxon>
        <taxon>Pentapetalae</taxon>
        <taxon>rosids</taxon>
        <taxon>fabids</taxon>
        <taxon>Rosales</taxon>
        <taxon>Cannabaceae</taxon>
        <taxon>Trema</taxon>
    </lineage>
</organism>
<evidence type="ECO:0000313" key="2">
    <source>
        <dbReference type="Proteomes" id="UP000237000"/>
    </source>
</evidence>
<evidence type="ECO:0000313" key="1">
    <source>
        <dbReference type="EMBL" id="PON87323.1"/>
    </source>
</evidence>
<protein>
    <submittedName>
        <fullName evidence="1">Uncharacterized protein</fullName>
    </submittedName>
</protein>
<reference evidence="2" key="1">
    <citation type="submission" date="2016-06" db="EMBL/GenBank/DDBJ databases">
        <title>Parallel loss of symbiosis genes in relatives of nitrogen-fixing non-legume Parasponia.</title>
        <authorList>
            <person name="Van Velzen R."/>
            <person name="Holmer R."/>
            <person name="Bu F."/>
            <person name="Rutten L."/>
            <person name="Van Zeijl A."/>
            <person name="Liu W."/>
            <person name="Santuari L."/>
            <person name="Cao Q."/>
            <person name="Sharma T."/>
            <person name="Shen D."/>
            <person name="Roswanjaya Y."/>
            <person name="Wardhani T."/>
            <person name="Kalhor M.S."/>
            <person name="Jansen J."/>
            <person name="Van den Hoogen J."/>
            <person name="Gungor B."/>
            <person name="Hartog M."/>
            <person name="Hontelez J."/>
            <person name="Verver J."/>
            <person name="Yang W.-C."/>
            <person name="Schijlen E."/>
            <person name="Repin R."/>
            <person name="Schilthuizen M."/>
            <person name="Schranz E."/>
            <person name="Heidstra R."/>
            <person name="Miyata K."/>
            <person name="Fedorova E."/>
            <person name="Kohlen W."/>
            <person name="Bisseling T."/>
            <person name="Smit S."/>
            <person name="Geurts R."/>
        </authorList>
    </citation>
    <scope>NUCLEOTIDE SEQUENCE [LARGE SCALE GENOMIC DNA]</scope>
    <source>
        <strain evidence="2">cv. RG33-2</strain>
    </source>
</reference>
<dbReference type="InParanoid" id="A0A2P5EP54"/>
<proteinExistence type="predicted"/>
<comment type="caution">
    <text evidence="1">The sequence shown here is derived from an EMBL/GenBank/DDBJ whole genome shotgun (WGS) entry which is preliminary data.</text>
</comment>
<gene>
    <name evidence="1" type="ORF">TorRG33x02_168150</name>
</gene>
<sequence>MSRFRDWTNRMGFLVKWPNFGSLF</sequence>